<dbReference type="EMBL" id="CP011412">
    <property type="protein sequence ID" value="AKH19342.1"/>
    <property type="molecule type" value="Genomic_DNA"/>
</dbReference>
<name>A0A0F7JUR0_9GAMM</name>
<keyword evidence="1" id="KW-0812">Transmembrane</keyword>
<evidence type="ECO:0000313" key="2">
    <source>
        <dbReference type="EMBL" id="AKH19342.1"/>
    </source>
</evidence>
<keyword evidence="1" id="KW-1133">Transmembrane helix</keyword>
<organism evidence="2 3">
    <name type="scientific">Sedimenticola thiotaurini</name>
    <dbReference type="NCBI Taxonomy" id="1543721"/>
    <lineage>
        <taxon>Bacteria</taxon>
        <taxon>Pseudomonadati</taxon>
        <taxon>Pseudomonadota</taxon>
        <taxon>Gammaproteobacteria</taxon>
        <taxon>Chromatiales</taxon>
        <taxon>Sedimenticolaceae</taxon>
        <taxon>Sedimenticola</taxon>
    </lineage>
</organism>
<dbReference type="OrthoDB" id="7064811at2"/>
<evidence type="ECO:0000256" key="1">
    <source>
        <dbReference type="SAM" id="Phobius"/>
    </source>
</evidence>
<gene>
    <name evidence="2" type="ORF">AAY24_02125</name>
</gene>
<accession>A0A0F7JUR0</accession>
<keyword evidence="3" id="KW-1185">Reference proteome</keyword>
<keyword evidence="1" id="KW-0472">Membrane</keyword>
<evidence type="ECO:0000313" key="3">
    <source>
        <dbReference type="Proteomes" id="UP000034410"/>
    </source>
</evidence>
<sequence length="122" mass="13231">MNIYPLIKGYASGTVDENRMIKSLITLLAVSIAALAVPEESFANKFTTIGGGVSGMDHEKFDILKQIGAYTGTFFILLGILSIVTRNRFESFVGMRMKGEGIAPASYVLLVLGALLSLLFFF</sequence>
<dbReference type="KEGG" id="seds:AAY24_02125"/>
<evidence type="ECO:0008006" key="4">
    <source>
        <dbReference type="Google" id="ProtNLM"/>
    </source>
</evidence>
<proteinExistence type="predicted"/>
<feature type="transmembrane region" description="Helical" evidence="1">
    <location>
        <begin position="101"/>
        <end position="121"/>
    </location>
</feature>
<dbReference type="Proteomes" id="UP000034410">
    <property type="component" value="Chromosome"/>
</dbReference>
<dbReference type="AlphaFoldDB" id="A0A0F7JUR0"/>
<feature type="transmembrane region" description="Helical" evidence="1">
    <location>
        <begin position="67"/>
        <end position="89"/>
    </location>
</feature>
<reference evidence="2 3" key="1">
    <citation type="journal article" date="2015" name="Genome Announc.">
        <title>Complete Genome Sequence of Sedimenticola thiotaurini Strain SIP-G1, a Polyphosphate- and Polyhydroxyalkanoate-Accumulating Sulfur-Oxidizing Gammaproteobacterium Isolated from Salt Marsh Sediments.</title>
        <authorList>
            <person name="Flood B.E."/>
            <person name="Jones D.S."/>
            <person name="Bailey J.V."/>
        </authorList>
    </citation>
    <scope>NUCLEOTIDE SEQUENCE [LARGE SCALE GENOMIC DNA]</scope>
    <source>
        <strain evidence="2 3">SIP-G1</strain>
    </source>
</reference>
<protein>
    <recommendedName>
        <fullName evidence="4">DUF4134 domain-containing protein</fullName>
    </recommendedName>
</protein>